<evidence type="ECO:0000259" key="1">
    <source>
        <dbReference type="Pfam" id="PF21167"/>
    </source>
</evidence>
<dbReference type="KEGG" id="psty:BFS30_23995"/>
<dbReference type="InterPro" id="IPR036938">
    <property type="entry name" value="PAP2/HPO_sf"/>
</dbReference>
<dbReference type="RefSeq" id="WP_069381616.1">
    <property type="nucleotide sequence ID" value="NZ_CP017141.1"/>
</dbReference>
<dbReference type="CDD" id="cd03398">
    <property type="entry name" value="PAP2_haloperoxidase"/>
    <property type="match status" value="1"/>
</dbReference>
<dbReference type="InterPro" id="IPR049283">
    <property type="entry name" value="DUF6851"/>
</dbReference>
<evidence type="ECO:0000259" key="2">
    <source>
        <dbReference type="Pfam" id="PF22778"/>
    </source>
</evidence>
<protein>
    <submittedName>
        <fullName evidence="3">Uncharacterized protein</fullName>
    </submittedName>
</protein>
<dbReference type="Proteomes" id="UP000094313">
    <property type="component" value="Chromosome"/>
</dbReference>
<evidence type="ECO:0000313" key="4">
    <source>
        <dbReference type="Proteomes" id="UP000094313"/>
    </source>
</evidence>
<dbReference type="OrthoDB" id="9780455at2"/>
<name>A0A1D7QMR9_9SPHI</name>
<reference evidence="3 4" key="1">
    <citation type="submission" date="2016-08" db="EMBL/GenBank/DDBJ databases">
        <authorList>
            <person name="Seilhamer J.J."/>
        </authorList>
    </citation>
    <scope>NUCLEOTIDE SEQUENCE [LARGE SCALE GENOMIC DNA]</scope>
    <source>
        <strain evidence="3 4">DX4</strain>
    </source>
</reference>
<accession>A0A1D7QMR9</accession>
<evidence type="ECO:0000313" key="3">
    <source>
        <dbReference type="EMBL" id="AOM79954.1"/>
    </source>
</evidence>
<gene>
    <name evidence="3" type="ORF">BFS30_23995</name>
</gene>
<dbReference type="InterPro" id="IPR055161">
    <property type="entry name" value="NapH1-like_2nd"/>
</dbReference>
<dbReference type="InterPro" id="IPR052559">
    <property type="entry name" value="V-haloperoxidase"/>
</dbReference>
<dbReference type="Gene3D" id="1.10.606.20">
    <property type="match status" value="1"/>
</dbReference>
<proteinExistence type="predicted"/>
<keyword evidence="4" id="KW-1185">Reference proteome</keyword>
<dbReference type="EMBL" id="CP017141">
    <property type="protein sequence ID" value="AOM79954.1"/>
    <property type="molecule type" value="Genomic_DNA"/>
</dbReference>
<dbReference type="AlphaFoldDB" id="A0A1D7QMR9"/>
<dbReference type="Pfam" id="PF21167">
    <property type="entry name" value="DUF6851"/>
    <property type="match status" value="1"/>
</dbReference>
<dbReference type="Pfam" id="PF22778">
    <property type="entry name" value="VCPO_2nd"/>
    <property type="match status" value="1"/>
</dbReference>
<dbReference type="SUPFAM" id="SSF48317">
    <property type="entry name" value="Acid phosphatase/Vanadium-dependent haloperoxidase"/>
    <property type="match status" value="1"/>
</dbReference>
<feature type="domain" description="DUF6851" evidence="1">
    <location>
        <begin position="34"/>
        <end position="174"/>
    </location>
</feature>
<organism evidence="3 4">
    <name type="scientific">Pedobacter steynii</name>
    <dbReference type="NCBI Taxonomy" id="430522"/>
    <lineage>
        <taxon>Bacteria</taxon>
        <taxon>Pseudomonadati</taxon>
        <taxon>Bacteroidota</taxon>
        <taxon>Sphingobacteriia</taxon>
        <taxon>Sphingobacteriales</taxon>
        <taxon>Sphingobacteriaceae</taxon>
        <taxon>Pedobacter</taxon>
    </lineage>
</organism>
<sequence length="446" mass="50176">MSEKPLALQWNQLILDAIKFTKTSPPLAARALAMAHTAMYDAWSVFDKCAISTTTAKYIKMADQDCIKEYTRKAFSYAAYRVLMDLFWLVLPSEKKDLFRNLMCSCDYDPDDTSLDISLPQGLGNLIGRMVIERGHGDAANQQGTLHMPHWSDYTGYRPVNTPDQVNDLSYWQPLRKDGGVIQQFLTPHWGLLKSFSLNFNWQFRPVPPFRKEDFDFRPQVKEVLEISAALTEEQKAIASYWADGPGTFTPPGHWCEIAQFIAEREQYRNTACIKLFFALSNALFDASIACWEAKYHYNSVRPITAIRTIYKGLEVQAWGGPGKGTQTIKGEQWIPYIETPPFPEHVSGHSSFSRAAATVLRQFTGSDHFGGCTTLKTGSSVSEPGKVPCAEVRLDWPTFTSAAEQAGLSRIYGGIHFPRGNEEGQKLGISIGTNAWEKALFYFND</sequence>
<dbReference type="PANTHER" id="PTHR34599">
    <property type="entry name" value="PEROXIDASE-RELATED"/>
    <property type="match status" value="1"/>
</dbReference>
<feature type="domain" description="Vanadium-dependent haloperoxidase NapH1-like second helical-bundle" evidence="2">
    <location>
        <begin position="276"/>
        <end position="435"/>
    </location>
</feature>
<dbReference type="PANTHER" id="PTHR34599:SF2">
    <property type="entry name" value="TRAF-TYPE DOMAIN-CONTAINING PROTEIN"/>
    <property type="match status" value="1"/>
</dbReference>